<dbReference type="EMBL" id="CP124543">
    <property type="protein sequence ID" value="WGV24667.1"/>
    <property type="molecule type" value="Genomic_DNA"/>
</dbReference>
<dbReference type="RefSeq" id="WP_281481985.1">
    <property type="nucleotide sequence ID" value="NZ_CP124543.1"/>
</dbReference>
<feature type="region of interest" description="Disordered" evidence="1">
    <location>
        <begin position="18"/>
        <end position="56"/>
    </location>
</feature>
<evidence type="ECO:0000313" key="2">
    <source>
        <dbReference type="EMBL" id="WGV24667.1"/>
    </source>
</evidence>
<evidence type="ECO:0000313" key="3">
    <source>
        <dbReference type="Proteomes" id="UP001223520"/>
    </source>
</evidence>
<gene>
    <name evidence="2" type="ORF">QI031_23295</name>
</gene>
<dbReference type="AlphaFoldDB" id="A0AAJ6NQE2"/>
<organism evidence="2 3">
    <name type="scientific">Halotia branconii CENA392</name>
    <dbReference type="NCBI Taxonomy" id="1539056"/>
    <lineage>
        <taxon>Bacteria</taxon>
        <taxon>Bacillati</taxon>
        <taxon>Cyanobacteriota</taxon>
        <taxon>Cyanophyceae</taxon>
        <taxon>Nostocales</taxon>
        <taxon>Nodulariaceae</taxon>
        <taxon>Halotia</taxon>
    </lineage>
</organism>
<dbReference type="KEGG" id="hbq:QI031_23295"/>
<accession>A0AAJ6NQE2</accession>
<reference evidence="2 3" key="1">
    <citation type="journal article" date="2023" name="Limnol Oceanogr Lett">
        <title>Environmental adaptations by the intertidal Antarctic cyanobacterium Halotia branconii CENA392 as revealed using long-read genome sequencing.</title>
        <authorList>
            <person name="Dextro R.B."/>
            <person name="Delbaje E."/>
            <person name="Freitas P.N.N."/>
            <person name="Geraldes V."/>
            <person name="Pinto E."/>
            <person name="Long P.F."/>
            <person name="Fiore M.F."/>
        </authorList>
    </citation>
    <scope>NUCLEOTIDE SEQUENCE [LARGE SCALE GENOMIC DNA]</scope>
    <source>
        <strain evidence="2 3">CENA392</strain>
    </source>
</reference>
<evidence type="ECO:0000256" key="1">
    <source>
        <dbReference type="SAM" id="MobiDB-lite"/>
    </source>
</evidence>
<protein>
    <submittedName>
        <fullName evidence="2">Uncharacterized protein</fullName>
    </submittedName>
</protein>
<name>A0AAJ6NQE2_9CYAN</name>
<dbReference type="Proteomes" id="UP001223520">
    <property type="component" value="Chromosome"/>
</dbReference>
<sequence>MSTLMISELLADLSPEQQQLLAGGADGSEEPDTSGESKPWEDDSDDDDDSYSMLGGKSGVYLIKSKSIVRVRKLKKS</sequence>
<proteinExistence type="predicted"/>
<keyword evidence="3" id="KW-1185">Reference proteome</keyword>